<keyword evidence="9" id="KW-1185">Reference proteome</keyword>
<dbReference type="EMBL" id="JAHKRT010000005">
    <property type="protein sequence ID" value="MBU3078311.1"/>
    <property type="molecule type" value="Genomic_DNA"/>
</dbReference>
<gene>
    <name evidence="8" type="ORF">KOF26_10565</name>
</gene>
<dbReference type="InterPro" id="IPR012336">
    <property type="entry name" value="Thioredoxin-like_fold"/>
</dbReference>
<evidence type="ECO:0000256" key="4">
    <source>
        <dbReference type="ARBA" id="ARBA00023002"/>
    </source>
</evidence>
<reference evidence="8 9" key="1">
    <citation type="submission" date="2021-06" db="EMBL/GenBank/DDBJ databases">
        <title>Sphingomonas sp. XMGL2, whole genome shotgun sequencing project.</title>
        <authorList>
            <person name="Zhao G."/>
            <person name="Shen L."/>
        </authorList>
    </citation>
    <scope>NUCLEOTIDE SEQUENCE [LARGE SCALE GENOMIC DNA]</scope>
    <source>
        <strain evidence="8 9">XMGL2</strain>
    </source>
</reference>
<feature type="domain" description="Thioredoxin" evidence="7">
    <location>
        <begin position="37"/>
        <end position="226"/>
    </location>
</feature>
<dbReference type="PANTHER" id="PTHR13887">
    <property type="entry name" value="GLUTATHIONE S-TRANSFERASE KAPPA"/>
    <property type="match status" value="1"/>
</dbReference>
<protein>
    <submittedName>
        <fullName evidence="8">DsbA family protein</fullName>
    </submittedName>
</protein>
<comment type="caution">
    <text evidence="8">The sequence shown here is derived from an EMBL/GenBank/DDBJ whole genome shotgun (WGS) entry which is preliminary data.</text>
</comment>
<keyword evidence="5" id="KW-1015">Disulfide bond</keyword>
<name>A0ABS6BKG3_9SPHN</name>
<keyword evidence="4" id="KW-0560">Oxidoreductase</keyword>
<dbReference type="PROSITE" id="PS51352">
    <property type="entry name" value="THIOREDOXIN_2"/>
    <property type="match status" value="1"/>
</dbReference>
<dbReference type="PANTHER" id="PTHR13887:SF14">
    <property type="entry name" value="DISULFIDE BOND FORMATION PROTEIN D"/>
    <property type="match status" value="1"/>
</dbReference>
<dbReference type="InterPro" id="IPR041205">
    <property type="entry name" value="ScsC_N"/>
</dbReference>
<evidence type="ECO:0000313" key="8">
    <source>
        <dbReference type="EMBL" id="MBU3078311.1"/>
    </source>
</evidence>
<evidence type="ECO:0000313" key="9">
    <source>
        <dbReference type="Proteomes" id="UP000776276"/>
    </source>
</evidence>
<comment type="function">
    <text evidence="1">May be required for disulfide bond formation in some proteins.</text>
</comment>
<sequence length="229" mass="24271">MGATIGAVGAGVLYAAVPQAMPSNRAEMESLVHDYIMAHPEIIPQAMAKAQENAVAQLVRANKSALETPYAGAVGGNPRGDVTLVEFFDYACGYCRASVADVDRLIADDRNLRVVFREFPILSPQSEVAARSSLSAAKAGTFMAFHRAMYAKGKVTAADIAQVEKATGTPHPGQIDADHDKELEKNVMLARALQLSGTPAFIVGDRILNGAVGYDQLKAAIDAERAKKG</sequence>
<dbReference type="Proteomes" id="UP000776276">
    <property type="component" value="Unassembled WGS sequence"/>
</dbReference>
<dbReference type="Pfam" id="PF13462">
    <property type="entry name" value="Thioredoxin_4"/>
    <property type="match status" value="1"/>
</dbReference>
<dbReference type="InterPro" id="IPR013766">
    <property type="entry name" value="Thioredoxin_domain"/>
</dbReference>
<proteinExistence type="inferred from homology"/>
<dbReference type="CDD" id="cd03023">
    <property type="entry name" value="DsbA_Com1_like"/>
    <property type="match status" value="1"/>
</dbReference>
<dbReference type="Pfam" id="PF18312">
    <property type="entry name" value="ScsC_N"/>
    <property type="match status" value="1"/>
</dbReference>
<evidence type="ECO:0000256" key="1">
    <source>
        <dbReference type="ARBA" id="ARBA00003565"/>
    </source>
</evidence>
<evidence type="ECO:0000256" key="2">
    <source>
        <dbReference type="ARBA" id="ARBA00005791"/>
    </source>
</evidence>
<evidence type="ECO:0000256" key="6">
    <source>
        <dbReference type="ARBA" id="ARBA00023284"/>
    </source>
</evidence>
<evidence type="ECO:0000256" key="3">
    <source>
        <dbReference type="ARBA" id="ARBA00022729"/>
    </source>
</evidence>
<keyword evidence="3" id="KW-0732">Signal</keyword>
<accession>A0ABS6BKG3</accession>
<keyword evidence="6" id="KW-0676">Redox-active center</keyword>
<evidence type="ECO:0000256" key="5">
    <source>
        <dbReference type="ARBA" id="ARBA00023157"/>
    </source>
</evidence>
<organism evidence="8 9">
    <name type="scientific">Sphingomonas quercus</name>
    <dbReference type="NCBI Taxonomy" id="2842451"/>
    <lineage>
        <taxon>Bacteria</taxon>
        <taxon>Pseudomonadati</taxon>
        <taxon>Pseudomonadota</taxon>
        <taxon>Alphaproteobacteria</taxon>
        <taxon>Sphingomonadales</taxon>
        <taxon>Sphingomonadaceae</taxon>
        <taxon>Sphingomonas</taxon>
    </lineage>
</organism>
<comment type="similarity">
    <text evidence="2">Belongs to the thioredoxin family. DsbA subfamily.</text>
</comment>
<evidence type="ECO:0000259" key="7">
    <source>
        <dbReference type="PROSITE" id="PS51352"/>
    </source>
</evidence>